<feature type="region of interest" description="Disordered" evidence="6">
    <location>
        <begin position="1383"/>
        <end position="1420"/>
    </location>
</feature>
<dbReference type="KEGG" id="nasi:112404749"/>
<dbReference type="InterPro" id="IPR027970">
    <property type="entry name" value="SPATA31-like"/>
</dbReference>
<evidence type="ECO:0000259" key="9">
    <source>
        <dbReference type="Pfam" id="PF15371"/>
    </source>
</evidence>
<sequence>MENALFSLKSTFDTWQYSSCTLCVSDIILAFLCGLGLYFLLLRYLKNNVSSPPPRKHENIRKHQMEPKGRRKINKKKRAVKACRSSLKELENARDLISFLRSHLDKLPHKGGFHQLSCQDPLGEVGKAAPAAAHQPCREPAEDDVPAVCPSAALVPLTQGSLPVASTLSTEPQDQCNVKRVTLGTVAKSSPPGNSFLASTTAAILSLGLACYHILFLSFWWKITKALSFPTSSQSKSWQEHLSHQPPGAPFSGGPTDKQVETGSPLFDNPEVQKPLELPITKKVNLNTCKEKKKDGSFSEQMSSDYRLNMLGNMWKSLGAEQDNTTPQSFWNMKDKTEQLEQLAGPQQLLHSEVLRDHLEQKYSRLYWGLPSLPSESLVDVTSSAQQPAPFVLFRGVSHGFSVSIQPRIPLGASQAPVLPYPGVPPQPFTQNLPPCQPPPLAQIQAQPYLPSSLLSRPPYSPPQMSTCGLDCPTFQNKTLYFIPAETQCLKCPLLQKQLKSGEPSPSVVKRSQKGFNQLILTLPQDRGCSQARKSAVSIHREDLIGPDLQKQHLQKRLIKEQSKRGLACSIHLSLSLELSSYQCQFLGTHQAQGKQGPWQPSAFTGKRRLDRQKTRSRCPRRSHRKGQMQFQPGQDFGKGLRPYLRRISKASSRTSLPVKFLPRNSEKESERYLMRPLKSNSGNCLPSSPEQKHLEKFLKAHLSTKSRQINQGMTPVIVRQSWLAANCASYKPHPHEEIRNLATSKYWKPCVNSSRELSFLSPSTRQMLEAHVLRWRVRHRWGLPNQAFEPINLKPGGAQPLSSPRSTFSPSATCQSRAHSKANFANKLSGKPQPHQGMTVITKATVPTLVSPLPVPSPEHTEIQRALGKTSPGDRYGPSEAPLTGQEGRLPYQMPTVNLMGRSWENGPVLGFPATRKTLSPPTKSVAQHPKEPCLKTQVAQGRATGELLPDSHSDILLQDYAIGMRLQDFATNVLLQDHHTDVLLSSDILASHRSLSSSQREHASEDAPAFQVVPYDLNVSEQSSRGQQKFKTPQLQDPFKSQSNVPAPAEEWRCVRSLQPGDHEETRSNQQQQEPGKPKVRDPCKGQFASTEGREDNWKPKPGEYKERSSGLKASQASGMSHASQVRERGESLGSKHPQLSPGKRQLSPESQKRMRQYVSHNKTGKGIEESLQKGKPASATAHQQKPIKGKPVVESRAIDPCAIARAVAQVLREKLGLHQGLCASKLNQHPEQLQAPAEGHSHYHRVLSSSEQRRVLKDTAYSHQASPKDHSYLNKSRHTTGRGDKLAFPPRELEPPVRRCQHGPRVAGDSGHLRHHPTCPQKCVPSGQPEVGCRGRRQVAEVPINGTVTKEPLASHHRVPAQRKEVRGQWLTVAPAQTLPRLQLPGPRQREGAWSSPPQRVRLPEAAEPPSREASLPHKVVNQLSQDWGLTTDSRCVTFT</sequence>
<feature type="region of interest" description="Disordered" evidence="6">
    <location>
        <begin position="238"/>
        <end position="271"/>
    </location>
</feature>
<feature type="domain" description="SPATA31-like" evidence="9">
    <location>
        <begin position="70"/>
        <end position="155"/>
    </location>
</feature>
<feature type="compositionally biased region" description="Basic and acidic residues" evidence="6">
    <location>
        <begin position="55"/>
        <end position="68"/>
    </location>
</feature>
<feature type="region of interest" description="Disordered" evidence="6">
    <location>
        <begin position="595"/>
        <end position="636"/>
    </location>
</feature>
<accession>A0A341C193</accession>
<feature type="region of interest" description="Disordered" evidence="6">
    <location>
        <begin position="51"/>
        <end position="75"/>
    </location>
</feature>
<feature type="compositionally biased region" description="Basic and acidic residues" evidence="6">
    <location>
        <begin position="1284"/>
        <end position="1300"/>
    </location>
</feature>
<feature type="region of interest" description="Disordered" evidence="6">
    <location>
        <begin position="1264"/>
        <end position="1303"/>
    </location>
</feature>
<evidence type="ECO:0000256" key="6">
    <source>
        <dbReference type="SAM" id="MobiDB-lite"/>
    </source>
</evidence>
<feature type="region of interest" description="Disordered" evidence="6">
    <location>
        <begin position="1022"/>
        <end position="1051"/>
    </location>
</feature>
<dbReference type="GeneID" id="112404749"/>
<dbReference type="Pfam" id="PF14650">
    <property type="entry name" value="FAM75"/>
    <property type="match status" value="1"/>
</dbReference>
<evidence type="ECO:0000256" key="7">
    <source>
        <dbReference type="SAM" id="Phobius"/>
    </source>
</evidence>
<reference evidence="11" key="1">
    <citation type="submission" date="2025-08" db="UniProtKB">
        <authorList>
            <consortium name="RefSeq"/>
        </authorList>
    </citation>
    <scope>IDENTIFICATION</scope>
    <source>
        <tissue evidence="11">Meat</tissue>
    </source>
</reference>
<dbReference type="GO" id="GO:0016020">
    <property type="term" value="C:membrane"/>
    <property type="evidence" value="ECO:0007669"/>
    <property type="project" value="UniProtKB-SubCell"/>
</dbReference>
<feature type="compositionally biased region" description="Basic and acidic residues" evidence="6">
    <location>
        <begin position="1094"/>
        <end position="1112"/>
    </location>
</feature>
<feature type="compositionally biased region" description="Polar residues" evidence="6">
    <location>
        <begin position="1114"/>
        <end position="1126"/>
    </location>
</feature>
<organism evidence="10 11">
    <name type="scientific">Neophocaena asiaeorientalis asiaeorientalis</name>
    <name type="common">Yangtze finless porpoise</name>
    <name type="synonym">Neophocaena phocaenoides subsp. asiaeorientalis</name>
    <dbReference type="NCBI Taxonomy" id="1706337"/>
    <lineage>
        <taxon>Eukaryota</taxon>
        <taxon>Metazoa</taxon>
        <taxon>Chordata</taxon>
        <taxon>Craniata</taxon>
        <taxon>Vertebrata</taxon>
        <taxon>Euteleostomi</taxon>
        <taxon>Mammalia</taxon>
        <taxon>Eutheria</taxon>
        <taxon>Laurasiatheria</taxon>
        <taxon>Artiodactyla</taxon>
        <taxon>Whippomorpha</taxon>
        <taxon>Cetacea</taxon>
        <taxon>Odontoceti</taxon>
        <taxon>Phocoenidae</taxon>
        <taxon>Neophocaena</taxon>
    </lineage>
</organism>
<dbReference type="RefSeq" id="XP_024608620.1">
    <property type="nucleotide sequence ID" value="XM_024752852.1"/>
</dbReference>
<comment type="subcellular location">
    <subcellularLocation>
        <location evidence="1">Membrane</location>
        <topology evidence="1">Single-pass membrane protein</topology>
    </subcellularLocation>
</comment>
<protein>
    <submittedName>
        <fullName evidence="11">Spermatogenesis-associated protein 31E1-like</fullName>
    </submittedName>
</protein>
<keyword evidence="4 7" id="KW-0472">Membrane</keyword>
<proteinExistence type="inferred from homology"/>
<feature type="domain" description="SPATA31" evidence="8">
    <location>
        <begin position="347"/>
        <end position="723"/>
    </location>
</feature>
<dbReference type="STRING" id="1706337.A0A341C193"/>
<keyword evidence="3 7" id="KW-1133">Transmembrane helix</keyword>
<feature type="compositionally biased region" description="Basic residues" evidence="6">
    <location>
        <begin position="606"/>
        <end position="627"/>
    </location>
</feature>
<feature type="region of interest" description="Disordered" evidence="6">
    <location>
        <begin position="869"/>
        <end position="891"/>
    </location>
</feature>
<feature type="transmembrane region" description="Helical" evidence="7">
    <location>
        <begin position="196"/>
        <end position="221"/>
    </location>
</feature>
<feature type="region of interest" description="Disordered" evidence="6">
    <location>
        <begin position="1063"/>
        <end position="1194"/>
    </location>
</feature>
<evidence type="ECO:0000313" key="10">
    <source>
        <dbReference type="Proteomes" id="UP000252040"/>
    </source>
</evidence>
<evidence type="ECO:0000256" key="2">
    <source>
        <dbReference type="ARBA" id="ARBA00022692"/>
    </source>
</evidence>
<feature type="compositionally biased region" description="Polar residues" evidence="6">
    <location>
        <begin position="1022"/>
        <end position="1047"/>
    </location>
</feature>
<evidence type="ECO:0000256" key="5">
    <source>
        <dbReference type="ARBA" id="ARBA00035009"/>
    </source>
</evidence>
<evidence type="ECO:0000313" key="11">
    <source>
        <dbReference type="RefSeq" id="XP_024608620.1"/>
    </source>
</evidence>
<evidence type="ECO:0000259" key="8">
    <source>
        <dbReference type="Pfam" id="PF14650"/>
    </source>
</evidence>
<name>A0A341C193_NEOAA</name>
<dbReference type="InParanoid" id="A0A341C193"/>
<evidence type="ECO:0000256" key="3">
    <source>
        <dbReference type="ARBA" id="ARBA00022989"/>
    </source>
</evidence>
<dbReference type="Pfam" id="PF15371">
    <property type="entry name" value="DUF4599"/>
    <property type="match status" value="1"/>
</dbReference>
<dbReference type="Proteomes" id="UP000252040">
    <property type="component" value="Unplaced"/>
</dbReference>
<evidence type="ECO:0000256" key="4">
    <source>
        <dbReference type="ARBA" id="ARBA00023136"/>
    </source>
</evidence>
<keyword evidence="2 7" id="KW-0812">Transmembrane</keyword>
<gene>
    <name evidence="11" type="primary">LOC112404749</name>
</gene>
<dbReference type="PANTHER" id="PTHR21859:SF56">
    <property type="entry name" value="SPATA31 DOMAIN-CONTAINING PROTEIN"/>
    <property type="match status" value="1"/>
</dbReference>
<feature type="transmembrane region" description="Helical" evidence="7">
    <location>
        <begin position="15"/>
        <end position="41"/>
    </location>
</feature>
<evidence type="ECO:0000256" key="1">
    <source>
        <dbReference type="ARBA" id="ARBA00004167"/>
    </source>
</evidence>
<keyword evidence="10" id="KW-1185">Reference proteome</keyword>
<comment type="similarity">
    <text evidence="5">Belongs to the SPATA31 family.</text>
</comment>
<dbReference type="PANTHER" id="PTHR21859">
    <property type="entry name" value="ACROSOME-SPECIFIC PROTEIN"/>
    <property type="match status" value="1"/>
</dbReference>
<dbReference type="InterPro" id="IPR039509">
    <property type="entry name" value="SPATA31"/>
</dbReference>